<sequence>MRNLTDEPASTPAHPLHQMRGLLRYPTLIDLISDQILLLLPVSLAACLCKSPETCPKCKFLASCDFLAPLSLACSCFSHSDFGATAFVIVILCGCSLYLTQPAFFLFHEKSSVTRNPPSHEILRSRTSSTNLPAGCCLNPRNGRYTRQSPKTFTRGTPPNGLRSNSKGAGHIRHQSHGQLKISAIV</sequence>
<dbReference type="VEuPathDB" id="FungiDB:MPH_02797"/>
<accession>K2ST25</accession>
<keyword evidence="2" id="KW-1133">Transmembrane helix</keyword>
<reference evidence="3 4" key="1">
    <citation type="journal article" date="2012" name="BMC Genomics">
        <title>Tools to kill: Genome of one of the most destructive plant pathogenic fungi Macrophomina phaseolina.</title>
        <authorList>
            <person name="Islam M.S."/>
            <person name="Haque M.S."/>
            <person name="Islam M.M."/>
            <person name="Emdad E.M."/>
            <person name="Halim A."/>
            <person name="Hossen Q.M.M."/>
            <person name="Hossain M.Z."/>
            <person name="Ahmed B."/>
            <person name="Rahim S."/>
            <person name="Rahman M.S."/>
            <person name="Alam M.M."/>
            <person name="Hou S."/>
            <person name="Wan X."/>
            <person name="Saito J.A."/>
            <person name="Alam M."/>
        </authorList>
    </citation>
    <scope>NUCLEOTIDE SEQUENCE [LARGE SCALE GENOMIC DNA]</scope>
    <source>
        <strain evidence="3 4">MS6</strain>
    </source>
</reference>
<gene>
    <name evidence="3" type="ORF">MPH_02797</name>
</gene>
<evidence type="ECO:0000256" key="1">
    <source>
        <dbReference type="SAM" id="MobiDB-lite"/>
    </source>
</evidence>
<organism evidence="3 4">
    <name type="scientific">Macrophomina phaseolina (strain MS6)</name>
    <name type="common">Charcoal rot fungus</name>
    <dbReference type="NCBI Taxonomy" id="1126212"/>
    <lineage>
        <taxon>Eukaryota</taxon>
        <taxon>Fungi</taxon>
        <taxon>Dikarya</taxon>
        <taxon>Ascomycota</taxon>
        <taxon>Pezizomycotina</taxon>
        <taxon>Dothideomycetes</taxon>
        <taxon>Dothideomycetes incertae sedis</taxon>
        <taxon>Botryosphaeriales</taxon>
        <taxon>Botryosphaeriaceae</taxon>
        <taxon>Macrophomina</taxon>
    </lineage>
</organism>
<dbReference type="InParanoid" id="K2ST25"/>
<feature type="region of interest" description="Disordered" evidence="1">
    <location>
        <begin position="147"/>
        <end position="177"/>
    </location>
</feature>
<dbReference type="Proteomes" id="UP000007129">
    <property type="component" value="Unassembled WGS sequence"/>
</dbReference>
<comment type="caution">
    <text evidence="3">The sequence shown here is derived from an EMBL/GenBank/DDBJ whole genome shotgun (WGS) entry which is preliminary data.</text>
</comment>
<dbReference type="EMBL" id="AHHD01000102">
    <property type="protein sequence ID" value="EKG19870.1"/>
    <property type="molecule type" value="Genomic_DNA"/>
</dbReference>
<feature type="compositionally biased region" description="Polar residues" evidence="1">
    <location>
        <begin position="147"/>
        <end position="167"/>
    </location>
</feature>
<keyword evidence="2" id="KW-0472">Membrane</keyword>
<feature type="transmembrane region" description="Helical" evidence="2">
    <location>
        <begin position="86"/>
        <end position="107"/>
    </location>
</feature>
<dbReference type="AlphaFoldDB" id="K2ST25"/>
<evidence type="ECO:0000256" key="2">
    <source>
        <dbReference type="SAM" id="Phobius"/>
    </source>
</evidence>
<keyword evidence="2" id="KW-0812">Transmembrane</keyword>
<proteinExistence type="predicted"/>
<name>K2ST25_MACPH</name>
<dbReference type="HOGENOM" id="CLU_1454684_0_0_1"/>
<protein>
    <submittedName>
        <fullName evidence="3">Uncharacterized protein</fullName>
    </submittedName>
</protein>
<evidence type="ECO:0000313" key="4">
    <source>
        <dbReference type="Proteomes" id="UP000007129"/>
    </source>
</evidence>
<evidence type="ECO:0000313" key="3">
    <source>
        <dbReference type="EMBL" id="EKG19870.1"/>
    </source>
</evidence>